<proteinExistence type="predicted"/>
<reference evidence="1 2" key="1">
    <citation type="submission" date="2018-06" db="EMBL/GenBank/DDBJ databases">
        <title>Complete genome of Desulfovibrio marinus P48SEP.</title>
        <authorList>
            <person name="Crispim J.S."/>
            <person name="Vidigal P.M.P."/>
            <person name="Silva L.C.F."/>
            <person name="Araujo L.C."/>
            <person name="Laguardia C.N."/>
            <person name="Dias R.S."/>
            <person name="Sousa M.P."/>
            <person name="Paula S.O."/>
            <person name="Silva C."/>
        </authorList>
    </citation>
    <scope>NUCLEOTIDE SEQUENCE [LARGE SCALE GENOMIC DNA]</scope>
    <source>
        <strain evidence="1 2">P48SEP</strain>
    </source>
</reference>
<protein>
    <submittedName>
        <fullName evidence="1">Uncharacterized protein</fullName>
    </submittedName>
</protein>
<evidence type="ECO:0000313" key="1">
    <source>
        <dbReference type="EMBL" id="TVM31206.1"/>
    </source>
</evidence>
<name>A0A6P1ZD78_9BACT</name>
<organism evidence="1 2">
    <name type="scientific">Oceanidesulfovibrio marinus</name>
    <dbReference type="NCBI Taxonomy" id="370038"/>
    <lineage>
        <taxon>Bacteria</taxon>
        <taxon>Pseudomonadati</taxon>
        <taxon>Thermodesulfobacteriota</taxon>
        <taxon>Desulfovibrionia</taxon>
        <taxon>Desulfovibrionales</taxon>
        <taxon>Desulfovibrionaceae</taxon>
        <taxon>Oceanidesulfovibrio</taxon>
    </lineage>
</organism>
<gene>
    <name evidence="1" type="ORF">DQK91_19035</name>
</gene>
<dbReference type="AlphaFoldDB" id="A0A6P1ZD78"/>
<accession>A0A6P1ZD78</accession>
<dbReference type="EMBL" id="QMIF01000017">
    <property type="protein sequence ID" value="TVM31206.1"/>
    <property type="molecule type" value="Genomic_DNA"/>
</dbReference>
<sequence length="117" mass="12723">MSITDGKLLDSEAAEEIAETLRSMGYRVVAPDEPKAELKVEEVLGRILTGIVNHSPNPEGVFVMAIVQDKDPKLNGVIGQSDGEIYIANIFKGLDKTMAQIQEKFGLSTTDVLYLVS</sequence>
<dbReference type="RefSeq" id="WP_144306993.1">
    <property type="nucleotide sequence ID" value="NZ_QMIF01000017.1"/>
</dbReference>
<dbReference type="Proteomes" id="UP000434052">
    <property type="component" value="Unassembled WGS sequence"/>
</dbReference>
<evidence type="ECO:0000313" key="2">
    <source>
        <dbReference type="Proteomes" id="UP000434052"/>
    </source>
</evidence>
<comment type="caution">
    <text evidence="1">The sequence shown here is derived from an EMBL/GenBank/DDBJ whole genome shotgun (WGS) entry which is preliminary data.</text>
</comment>